<keyword evidence="2" id="KW-1185">Reference proteome</keyword>
<gene>
    <name evidence="1" type="ORF">HMN09_00893700</name>
</gene>
<evidence type="ECO:0000313" key="2">
    <source>
        <dbReference type="Proteomes" id="UP000613580"/>
    </source>
</evidence>
<dbReference type="InterPro" id="IPR032675">
    <property type="entry name" value="LRR_dom_sf"/>
</dbReference>
<dbReference type="PANTHER" id="PTHR31900:SF34">
    <property type="entry name" value="EMB|CAB62440.1-RELATED"/>
    <property type="match status" value="1"/>
</dbReference>
<dbReference type="AlphaFoldDB" id="A0A8H6SQK6"/>
<dbReference type="EMBL" id="JACAZE010000012">
    <property type="protein sequence ID" value="KAF7302592.1"/>
    <property type="molecule type" value="Genomic_DNA"/>
</dbReference>
<accession>A0A8H6SQK6</accession>
<dbReference type="SUPFAM" id="SSF52047">
    <property type="entry name" value="RNI-like"/>
    <property type="match status" value="1"/>
</dbReference>
<dbReference type="PANTHER" id="PTHR31900">
    <property type="entry name" value="F-BOX/RNI SUPERFAMILY PROTEIN-RELATED"/>
    <property type="match status" value="1"/>
</dbReference>
<evidence type="ECO:0008006" key="3">
    <source>
        <dbReference type="Google" id="ProtNLM"/>
    </source>
</evidence>
<dbReference type="OrthoDB" id="2269034at2759"/>
<dbReference type="Proteomes" id="UP000613580">
    <property type="component" value="Unassembled WGS sequence"/>
</dbReference>
<protein>
    <recommendedName>
        <fullName evidence="3">F-box domain-containing protein</fullName>
    </recommendedName>
</protein>
<sequence length="366" mass="41428">MSCASDASSSNASQLLPFELLSEIMLLAVEANSRVVDLNGRLNYTTRIESVTRLSSVCSHWRNVALNVPQLWVLEYGDASGFPLSPQAQLFLDRSHPSTFSVSLHYSFMNRDWGHGSKPTIRALVTSNFRHTTKRWAYLSLTIRTKEELYDIAQLPRGGFQNLHHLHIQIDARIGENDAPLDVFADAPSLSTVFLGLDRLRQAAATFVPLPWPRLAQLSLELPAHRDVFDVVSRCPSLISLVLSIPDGPTDDDQAETTIRLEHLKNLVLRTTRKTKLAYMESYLAILDVPALQVLNLSCRVFHPDWFSDFIVPFETFHHRISSLTTFLLTRFPSNAPMTILLRMLRAMPELKELSLADFPRVQPRL</sequence>
<evidence type="ECO:0000313" key="1">
    <source>
        <dbReference type="EMBL" id="KAF7302592.1"/>
    </source>
</evidence>
<name>A0A8H6SQK6_MYCCL</name>
<organism evidence="1 2">
    <name type="scientific">Mycena chlorophos</name>
    <name type="common">Agaric fungus</name>
    <name type="synonym">Agaricus chlorophos</name>
    <dbReference type="NCBI Taxonomy" id="658473"/>
    <lineage>
        <taxon>Eukaryota</taxon>
        <taxon>Fungi</taxon>
        <taxon>Dikarya</taxon>
        <taxon>Basidiomycota</taxon>
        <taxon>Agaricomycotina</taxon>
        <taxon>Agaricomycetes</taxon>
        <taxon>Agaricomycetidae</taxon>
        <taxon>Agaricales</taxon>
        <taxon>Marasmiineae</taxon>
        <taxon>Mycenaceae</taxon>
        <taxon>Mycena</taxon>
    </lineage>
</organism>
<comment type="caution">
    <text evidence="1">The sequence shown here is derived from an EMBL/GenBank/DDBJ whole genome shotgun (WGS) entry which is preliminary data.</text>
</comment>
<dbReference type="Gene3D" id="3.80.10.10">
    <property type="entry name" value="Ribonuclease Inhibitor"/>
    <property type="match status" value="1"/>
</dbReference>
<dbReference type="InterPro" id="IPR050232">
    <property type="entry name" value="FBL13/AtMIF1-like"/>
</dbReference>
<reference evidence="1" key="1">
    <citation type="submission" date="2020-05" db="EMBL/GenBank/DDBJ databases">
        <title>Mycena genomes resolve the evolution of fungal bioluminescence.</title>
        <authorList>
            <person name="Tsai I.J."/>
        </authorList>
    </citation>
    <scope>NUCLEOTIDE SEQUENCE</scope>
    <source>
        <strain evidence="1">110903Hualien_Pintung</strain>
    </source>
</reference>
<proteinExistence type="predicted"/>